<name>A0A074VIE7_AURM1</name>
<dbReference type="InterPro" id="IPR007219">
    <property type="entry name" value="XnlR_reg_dom"/>
</dbReference>
<dbReference type="Pfam" id="PF00096">
    <property type="entry name" value="zf-C2H2"/>
    <property type="match status" value="1"/>
</dbReference>
<dbReference type="AlphaFoldDB" id="A0A074VIE7"/>
<proteinExistence type="predicted"/>
<dbReference type="STRING" id="1043003.A0A074VIE7"/>
<evidence type="ECO:0000256" key="5">
    <source>
        <dbReference type="ARBA" id="ARBA00022833"/>
    </source>
</evidence>
<keyword evidence="8" id="KW-1133">Transmembrane helix</keyword>
<dbReference type="GO" id="GO:0005634">
    <property type="term" value="C:nucleus"/>
    <property type="evidence" value="ECO:0007669"/>
    <property type="project" value="UniProtKB-SubCell"/>
</dbReference>
<keyword evidence="3" id="KW-0677">Repeat</keyword>
<dbReference type="InterPro" id="IPR051059">
    <property type="entry name" value="VerF-like"/>
</dbReference>
<dbReference type="PROSITE" id="PS50157">
    <property type="entry name" value="ZINC_FINGER_C2H2_2"/>
    <property type="match status" value="2"/>
</dbReference>
<dbReference type="PANTHER" id="PTHR40626:SF14">
    <property type="entry name" value="C2H2 TYPE ZINC FINGER DOMAIN PROTEIN (AFU_ORTHOLOGUE AFUA_1G02360)"/>
    <property type="match status" value="1"/>
</dbReference>
<dbReference type="SMART" id="SM00355">
    <property type="entry name" value="ZnF_C2H2"/>
    <property type="match status" value="2"/>
</dbReference>
<dbReference type="SUPFAM" id="SSF57667">
    <property type="entry name" value="beta-beta-alpha zinc fingers"/>
    <property type="match status" value="1"/>
</dbReference>
<keyword evidence="2" id="KW-0479">Metal-binding</keyword>
<feature type="domain" description="C2H2-type" evidence="9">
    <location>
        <begin position="43"/>
        <end position="70"/>
    </location>
</feature>
<dbReference type="PANTHER" id="PTHR40626">
    <property type="entry name" value="MIP31509P"/>
    <property type="match status" value="1"/>
</dbReference>
<evidence type="ECO:0000259" key="9">
    <source>
        <dbReference type="PROSITE" id="PS50157"/>
    </source>
</evidence>
<dbReference type="HOGENOM" id="CLU_024140_0_0_1"/>
<evidence type="ECO:0000313" key="10">
    <source>
        <dbReference type="EMBL" id="KEQ60293.1"/>
    </source>
</evidence>
<dbReference type="CDD" id="cd12148">
    <property type="entry name" value="fungal_TF_MHR"/>
    <property type="match status" value="1"/>
</dbReference>
<dbReference type="PROSITE" id="PS00028">
    <property type="entry name" value="ZINC_FINGER_C2H2_1"/>
    <property type="match status" value="2"/>
</dbReference>
<dbReference type="EMBL" id="KL584843">
    <property type="protein sequence ID" value="KEQ60293.1"/>
    <property type="molecule type" value="Genomic_DNA"/>
</dbReference>
<feature type="domain" description="C2H2-type" evidence="9">
    <location>
        <begin position="13"/>
        <end position="42"/>
    </location>
</feature>
<dbReference type="GO" id="GO:0000785">
    <property type="term" value="C:chromatin"/>
    <property type="evidence" value="ECO:0007669"/>
    <property type="project" value="TreeGrafter"/>
</dbReference>
<feature type="transmembrane region" description="Helical" evidence="8">
    <location>
        <begin position="586"/>
        <end position="607"/>
    </location>
</feature>
<evidence type="ECO:0000256" key="3">
    <source>
        <dbReference type="ARBA" id="ARBA00022737"/>
    </source>
</evidence>
<dbReference type="InterPro" id="IPR013087">
    <property type="entry name" value="Znf_C2H2_type"/>
</dbReference>
<dbReference type="Pfam" id="PF04082">
    <property type="entry name" value="Fungal_trans"/>
    <property type="match status" value="1"/>
</dbReference>
<comment type="subcellular location">
    <subcellularLocation>
        <location evidence="1">Nucleus</location>
    </subcellularLocation>
</comment>
<dbReference type="GO" id="GO:0006351">
    <property type="term" value="P:DNA-templated transcription"/>
    <property type="evidence" value="ECO:0007669"/>
    <property type="project" value="InterPro"/>
</dbReference>
<evidence type="ECO:0000256" key="1">
    <source>
        <dbReference type="ARBA" id="ARBA00004123"/>
    </source>
</evidence>
<dbReference type="InterPro" id="IPR036236">
    <property type="entry name" value="Znf_C2H2_sf"/>
</dbReference>
<protein>
    <recommendedName>
        <fullName evidence="9">C2H2-type domain-containing protein</fullName>
    </recommendedName>
</protein>
<evidence type="ECO:0000313" key="11">
    <source>
        <dbReference type="Proteomes" id="UP000030672"/>
    </source>
</evidence>
<dbReference type="GO" id="GO:0000978">
    <property type="term" value="F:RNA polymerase II cis-regulatory region sequence-specific DNA binding"/>
    <property type="evidence" value="ECO:0007669"/>
    <property type="project" value="InterPro"/>
</dbReference>
<organism evidence="10 11">
    <name type="scientific">Aureobasidium melanogenum (strain CBS 110374)</name>
    <name type="common">Aureobasidium pullulans var. melanogenum</name>
    <dbReference type="NCBI Taxonomy" id="1043003"/>
    <lineage>
        <taxon>Eukaryota</taxon>
        <taxon>Fungi</taxon>
        <taxon>Dikarya</taxon>
        <taxon>Ascomycota</taxon>
        <taxon>Pezizomycotina</taxon>
        <taxon>Dothideomycetes</taxon>
        <taxon>Dothideomycetidae</taxon>
        <taxon>Dothideales</taxon>
        <taxon>Saccotheciaceae</taxon>
        <taxon>Aureobasidium</taxon>
    </lineage>
</organism>
<accession>A0A074VIE7</accession>
<keyword evidence="8" id="KW-0812">Transmembrane</keyword>
<evidence type="ECO:0000256" key="6">
    <source>
        <dbReference type="ARBA" id="ARBA00023242"/>
    </source>
</evidence>
<dbReference type="FunFam" id="3.30.160.60:FF:002343">
    <property type="entry name" value="Zinc finger protein 33A"/>
    <property type="match status" value="1"/>
</dbReference>
<gene>
    <name evidence="10" type="ORF">M437DRAFT_86761</name>
</gene>
<dbReference type="GeneID" id="63921893"/>
<keyword evidence="11" id="KW-1185">Reference proteome</keyword>
<keyword evidence="4 7" id="KW-0863">Zinc-finger</keyword>
<reference evidence="10 11" key="1">
    <citation type="journal article" date="2014" name="BMC Genomics">
        <title>Genome sequencing of four Aureobasidium pullulans varieties: biotechnological potential, stress tolerance, and description of new species.</title>
        <authorList>
            <person name="Gostin Ar C."/>
            <person name="Ohm R.A."/>
            <person name="Kogej T."/>
            <person name="Sonjak S."/>
            <person name="Turk M."/>
            <person name="Zajc J."/>
            <person name="Zalar P."/>
            <person name="Grube M."/>
            <person name="Sun H."/>
            <person name="Han J."/>
            <person name="Sharma A."/>
            <person name="Chiniquy J."/>
            <person name="Ngan C.Y."/>
            <person name="Lipzen A."/>
            <person name="Barry K."/>
            <person name="Grigoriev I.V."/>
            <person name="Gunde-Cimerman N."/>
        </authorList>
    </citation>
    <scope>NUCLEOTIDE SEQUENCE [LARGE SCALE GENOMIC DNA]</scope>
    <source>
        <strain evidence="10 11">CBS 110374</strain>
    </source>
</reference>
<evidence type="ECO:0000256" key="2">
    <source>
        <dbReference type="ARBA" id="ARBA00022723"/>
    </source>
</evidence>
<keyword evidence="6" id="KW-0539">Nucleus</keyword>
<dbReference type="Proteomes" id="UP000030672">
    <property type="component" value="Unassembled WGS sequence"/>
</dbReference>
<keyword evidence="5" id="KW-0862">Zinc</keyword>
<dbReference type="RefSeq" id="XP_040877316.1">
    <property type="nucleotide sequence ID" value="XM_041028520.1"/>
</dbReference>
<sequence>MDDRAGVQSAKKFKCRQQDCPYSFAKSEHRKRHERTHSGHKPFVCAACNRQFARKDSLGRHLRLHAPSNIKSSAIDRQLHASSIAAHGEFDQGADSTGPAAPVRVDVALHHGQDSIAGPWPPANTNNDTFIVDPVWAEILQQFQTEPTLSQVETPLMATAPLVSPDCLSPAREHPAAPNLVIQKALSSLNTTIQSLSWDLGTACESQGGSRLAPDLRDCLDIFLSRFPSILPIIHEPTFEPSQNAPSTLLLMLALGSNLLASNATVPRADSLWSLAHAGTITSWPTMLTNQGFYDPCPGLQLILTAVFGQIYAFLSSKLRLRTAAQVVHPLGFHWARQSCMYNYHYDFDEHDPSVPLDTAWRKWAAAEVQLRAVLSLYILDGQIAQFSGTCTSIRHSINALPMPVTTSIFAAPDATTWKAEMSCSPTVKSNFRDFISALYKNESELPTQHMSAFAIRVVLECFQSFASERLDAGGDAVGSPSQQDTADAMIRLYRACIQGSEQHHDLALRWHSILGFSVYTDTHVLCNKLCTRYRVSQQLCMVNITNPTHTAWPDIEPWTESYAGRASLIHALMISDKLKSLASELAIGIHLPLCIFAAALVMLAYLSAGRDNIAVPEVIDWQTSDEICDGSLGVHSEATIWARTETLRFCNNITDGGWKFRKLRVELQGLRVQLRILGTTWGVCEPMEATLDLLTKAVM</sequence>
<keyword evidence="8" id="KW-0472">Membrane</keyword>
<evidence type="ECO:0000256" key="4">
    <source>
        <dbReference type="ARBA" id="ARBA00022771"/>
    </source>
</evidence>
<dbReference type="Gene3D" id="3.30.160.60">
    <property type="entry name" value="Classic Zinc Finger"/>
    <property type="match status" value="2"/>
</dbReference>
<evidence type="ECO:0000256" key="7">
    <source>
        <dbReference type="PROSITE-ProRule" id="PRU00042"/>
    </source>
</evidence>
<evidence type="ECO:0000256" key="8">
    <source>
        <dbReference type="SAM" id="Phobius"/>
    </source>
</evidence>
<dbReference type="GO" id="GO:0008270">
    <property type="term" value="F:zinc ion binding"/>
    <property type="evidence" value="ECO:0007669"/>
    <property type="project" value="UniProtKB-KW"/>
</dbReference>
<dbReference type="GO" id="GO:0000981">
    <property type="term" value="F:DNA-binding transcription factor activity, RNA polymerase II-specific"/>
    <property type="evidence" value="ECO:0007669"/>
    <property type="project" value="InterPro"/>
</dbReference>